<dbReference type="Gene3D" id="3.50.50.60">
    <property type="entry name" value="FAD/NAD(P)-binding domain"/>
    <property type="match status" value="1"/>
</dbReference>
<feature type="domain" description="FAD-dependent oxidoreductase 2 FAD-binding" evidence="10">
    <location>
        <begin position="37"/>
        <end position="448"/>
    </location>
</feature>
<dbReference type="InterPro" id="IPR036188">
    <property type="entry name" value="FAD/NAD-bd_sf"/>
</dbReference>
<evidence type="ECO:0000259" key="11">
    <source>
        <dbReference type="Pfam" id="PF02910"/>
    </source>
</evidence>
<evidence type="ECO:0000256" key="5">
    <source>
        <dbReference type="ARBA" id="ARBA00022630"/>
    </source>
</evidence>
<dbReference type="Proteomes" id="UP000001449">
    <property type="component" value="Chromosome 24"/>
</dbReference>
<keyword evidence="7" id="KW-0274">FAD</keyword>
<organism evidence="12 13">
    <name type="scientific">Thalassiosira pseudonana</name>
    <name type="common">Marine diatom</name>
    <name type="synonym">Cyclotella nana</name>
    <dbReference type="NCBI Taxonomy" id="35128"/>
    <lineage>
        <taxon>Eukaryota</taxon>
        <taxon>Sar</taxon>
        <taxon>Stramenopiles</taxon>
        <taxon>Ochrophyta</taxon>
        <taxon>Bacillariophyta</taxon>
        <taxon>Coscinodiscophyceae</taxon>
        <taxon>Thalassiosirophycidae</taxon>
        <taxon>Thalassiosirales</taxon>
        <taxon>Thalassiosiraceae</taxon>
        <taxon>Thalassiosira</taxon>
    </lineage>
</organism>
<dbReference type="KEGG" id="tps:THAPSDRAFT_270145"/>
<keyword evidence="13" id="KW-1185">Reference proteome</keyword>
<dbReference type="GO" id="GO:0034628">
    <property type="term" value="P:'de novo' NAD+ biosynthetic process from L-aspartate"/>
    <property type="evidence" value="ECO:0000318"/>
    <property type="project" value="GO_Central"/>
</dbReference>
<evidence type="ECO:0000256" key="6">
    <source>
        <dbReference type="ARBA" id="ARBA00022642"/>
    </source>
</evidence>
<dbReference type="HOGENOM" id="CLU_014312_3_0_1"/>
<dbReference type="Gene3D" id="1.20.58.100">
    <property type="entry name" value="Fumarate reductase/succinate dehydrogenase flavoprotein-like, C-terminal domain"/>
    <property type="match status" value="1"/>
</dbReference>
<dbReference type="InterPro" id="IPR003953">
    <property type="entry name" value="FAD-dep_OxRdtase_2_FAD-bd"/>
</dbReference>
<evidence type="ECO:0000259" key="10">
    <source>
        <dbReference type="Pfam" id="PF00890"/>
    </source>
</evidence>
<accession>B8CGN4</accession>
<dbReference type="SUPFAM" id="SSF51905">
    <property type="entry name" value="FAD/NAD(P)-binding domain"/>
    <property type="match status" value="1"/>
</dbReference>
<name>B8CGN4_THAPS</name>
<dbReference type="SUPFAM" id="SSF46977">
    <property type="entry name" value="Succinate dehydrogenase/fumarate reductase flavoprotein C-terminal domain"/>
    <property type="match status" value="1"/>
</dbReference>
<keyword evidence="5" id="KW-0285">Flavoprotein</keyword>
<evidence type="ECO:0000256" key="9">
    <source>
        <dbReference type="ARBA" id="ARBA00050942"/>
    </source>
</evidence>
<dbReference type="AlphaFoldDB" id="B8CGN4"/>
<dbReference type="UniPathway" id="UPA00253">
    <property type="reaction ID" value="UER00326"/>
</dbReference>
<dbReference type="RefSeq" id="XP_002295289.1">
    <property type="nucleotide sequence ID" value="XM_002295253.1"/>
</dbReference>
<dbReference type="InterPro" id="IPR005288">
    <property type="entry name" value="NadB"/>
</dbReference>
<dbReference type="SUPFAM" id="SSF56425">
    <property type="entry name" value="Succinate dehydrogenase/fumarate reductase flavoprotein, catalytic domain"/>
    <property type="match status" value="1"/>
</dbReference>
<dbReference type="PaxDb" id="35128-Thaps270145"/>
<reference evidence="12 13" key="2">
    <citation type="journal article" date="2008" name="Nature">
        <title>The Phaeodactylum genome reveals the evolutionary history of diatom genomes.</title>
        <authorList>
            <person name="Bowler C."/>
            <person name="Allen A.E."/>
            <person name="Badger J.H."/>
            <person name="Grimwood J."/>
            <person name="Jabbari K."/>
            <person name="Kuo A."/>
            <person name="Maheswari U."/>
            <person name="Martens C."/>
            <person name="Maumus F."/>
            <person name="Otillar R.P."/>
            <person name="Rayko E."/>
            <person name="Salamov A."/>
            <person name="Vandepoele K."/>
            <person name="Beszteri B."/>
            <person name="Gruber A."/>
            <person name="Heijde M."/>
            <person name="Katinka M."/>
            <person name="Mock T."/>
            <person name="Valentin K."/>
            <person name="Verret F."/>
            <person name="Berges J.A."/>
            <person name="Brownlee C."/>
            <person name="Cadoret J.P."/>
            <person name="Chiovitti A."/>
            <person name="Choi C.J."/>
            <person name="Coesel S."/>
            <person name="De Martino A."/>
            <person name="Detter J.C."/>
            <person name="Durkin C."/>
            <person name="Falciatore A."/>
            <person name="Fournet J."/>
            <person name="Haruta M."/>
            <person name="Huysman M.J."/>
            <person name="Jenkins B.D."/>
            <person name="Jiroutova K."/>
            <person name="Jorgensen R.E."/>
            <person name="Joubert Y."/>
            <person name="Kaplan A."/>
            <person name="Kroger N."/>
            <person name="Kroth P.G."/>
            <person name="La Roche J."/>
            <person name="Lindquist E."/>
            <person name="Lommer M."/>
            <person name="Martin-Jezequel V."/>
            <person name="Lopez P.J."/>
            <person name="Lucas S."/>
            <person name="Mangogna M."/>
            <person name="McGinnis K."/>
            <person name="Medlin L.K."/>
            <person name="Montsant A."/>
            <person name="Oudot-Le Secq M.P."/>
            <person name="Napoli C."/>
            <person name="Obornik M."/>
            <person name="Parker M.S."/>
            <person name="Petit J.L."/>
            <person name="Porcel B.M."/>
            <person name="Poulsen N."/>
            <person name="Robison M."/>
            <person name="Rychlewski L."/>
            <person name="Rynearson T.A."/>
            <person name="Schmutz J."/>
            <person name="Shapiro H."/>
            <person name="Siaut M."/>
            <person name="Stanley M."/>
            <person name="Sussman M.R."/>
            <person name="Taylor A.R."/>
            <person name="Vardi A."/>
            <person name="von Dassow P."/>
            <person name="Vyverman W."/>
            <person name="Willis A."/>
            <person name="Wyrwicz L.S."/>
            <person name="Rokhsar D.S."/>
            <person name="Weissenbach J."/>
            <person name="Armbrust E.V."/>
            <person name="Green B.R."/>
            <person name="Van de Peer Y."/>
            <person name="Grigoriev I.V."/>
        </authorList>
    </citation>
    <scope>NUCLEOTIDE SEQUENCE [LARGE SCALE GENOMIC DNA]</scope>
    <source>
        <strain evidence="12 13">CCMP1335</strain>
    </source>
</reference>
<protein>
    <recommendedName>
        <fullName evidence="4">L-aspartate oxidase</fullName>
        <ecNumber evidence="4">1.4.3.16</ecNumber>
    </recommendedName>
</protein>
<dbReference type="Pfam" id="PF02910">
    <property type="entry name" value="Succ_DH_flav_C"/>
    <property type="match status" value="1"/>
</dbReference>
<dbReference type="STRING" id="35128.B8CGN4"/>
<evidence type="ECO:0000313" key="13">
    <source>
        <dbReference type="Proteomes" id="UP000001449"/>
    </source>
</evidence>
<dbReference type="eggNOG" id="KOG2403">
    <property type="taxonomic scope" value="Eukaryota"/>
</dbReference>
<dbReference type="GO" id="GO:0008734">
    <property type="term" value="F:L-aspartate oxidase activity"/>
    <property type="evidence" value="ECO:0000318"/>
    <property type="project" value="GO_Central"/>
</dbReference>
<dbReference type="EC" id="1.4.3.16" evidence="4"/>
<dbReference type="InterPro" id="IPR015939">
    <property type="entry name" value="Fum_Rdtase/Succ_DH_flav-like_C"/>
</dbReference>
<reference evidence="12 13" key="1">
    <citation type="journal article" date="2004" name="Science">
        <title>The genome of the diatom Thalassiosira pseudonana: ecology, evolution, and metabolism.</title>
        <authorList>
            <person name="Armbrust E.V."/>
            <person name="Berges J.A."/>
            <person name="Bowler C."/>
            <person name="Green B.R."/>
            <person name="Martinez D."/>
            <person name="Putnam N.H."/>
            <person name="Zhou S."/>
            <person name="Allen A.E."/>
            <person name="Apt K.E."/>
            <person name="Bechner M."/>
            <person name="Brzezinski M.A."/>
            <person name="Chaal B.K."/>
            <person name="Chiovitti A."/>
            <person name="Davis A.K."/>
            <person name="Demarest M.S."/>
            <person name="Detter J.C."/>
            <person name="Glavina T."/>
            <person name="Goodstein D."/>
            <person name="Hadi M.Z."/>
            <person name="Hellsten U."/>
            <person name="Hildebrand M."/>
            <person name="Jenkins B.D."/>
            <person name="Jurka J."/>
            <person name="Kapitonov V.V."/>
            <person name="Kroger N."/>
            <person name="Lau W.W."/>
            <person name="Lane T.W."/>
            <person name="Larimer F.W."/>
            <person name="Lippmeier J.C."/>
            <person name="Lucas S."/>
            <person name="Medina M."/>
            <person name="Montsant A."/>
            <person name="Obornik M."/>
            <person name="Parker M.S."/>
            <person name="Palenik B."/>
            <person name="Pazour G.J."/>
            <person name="Richardson P.M."/>
            <person name="Rynearson T.A."/>
            <person name="Saito M.A."/>
            <person name="Schwartz D.C."/>
            <person name="Thamatrakoln K."/>
            <person name="Valentin K."/>
            <person name="Vardi A."/>
            <person name="Wilkerson F.P."/>
            <person name="Rokhsar D.S."/>
        </authorList>
    </citation>
    <scope>NUCLEOTIDE SEQUENCE [LARGE SCALE GENOMIC DNA]</scope>
    <source>
        <strain evidence="12 13">CCMP1335</strain>
    </source>
</reference>
<feature type="non-terminal residue" evidence="12">
    <location>
        <position position="570"/>
    </location>
</feature>
<dbReference type="InterPro" id="IPR027477">
    <property type="entry name" value="Succ_DH/fumarate_Rdtase_cat_sf"/>
</dbReference>
<sequence>MLEQYEQELSLWTWSSSAFPFRCYRIYSQQQPPQERLLILGSGVAGCATALTAARHGIRCTVLHAGSSRDDCNSYWAQGGIIYRNYRLRDAVDTPLSLVNDIKIASGYLGPLQRTDELEEGWYVPSLIGWCIVHTVFFSTTSTHPISFFLGATTTEASHAAPRIIHHADCTGKVITTHITQAAANHPLIEFVGDSVVTDLIFDENSSSSISNDAALVIGAQVLNKQTNRLTNYYATHGVVLASGGLAGIYQHSTNPLGFNALGSSVGLAKGGIVSDLEYVQFHPTSLFLPNEARFLLTEALRGEGAILRDLEGRAFARDYHANGELAPRDIVARAVFCETQKNAGDVSGEHNAYLDITHRDSAWLKERFPSIDAHLMSRNSPMDFTKEWIPVIPAAHYTCGGVTTDLNGRVVGGGNSNSNGWYRNLYAAGEAARTGLHGGNRLASTSLLEGLVFGSSVGEIVAGQSRGGRVDDGGMYGDASSREATAILTHLKSLMWDNVGVVRTPAKLALAVSELAAIRDQADRLWEDCSCGGTAASWEVVALRDAAYAGLAVAESALANPVSGGAHYV</sequence>
<dbReference type="GeneID" id="7448938"/>
<comment type="catalytic activity">
    <reaction evidence="9">
        <text>L-aspartate + O2 = iminosuccinate + H2O2</text>
        <dbReference type="Rhea" id="RHEA:25876"/>
        <dbReference type="ChEBI" id="CHEBI:15379"/>
        <dbReference type="ChEBI" id="CHEBI:16240"/>
        <dbReference type="ChEBI" id="CHEBI:29991"/>
        <dbReference type="ChEBI" id="CHEBI:77875"/>
        <dbReference type="EC" id="1.4.3.16"/>
    </reaction>
</comment>
<evidence type="ECO:0000256" key="4">
    <source>
        <dbReference type="ARBA" id="ARBA00012173"/>
    </source>
</evidence>
<gene>
    <name evidence="12" type="primary">LASPO</name>
    <name evidence="12" type="ORF">THAPSDRAFT_270145</name>
</gene>
<dbReference type="EMBL" id="CM000655">
    <property type="protein sequence ID" value="EED87355.1"/>
    <property type="molecule type" value="Genomic_DNA"/>
</dbReference>
<evidence type="ECO:0000256" key="2">
    <source>
        <dbReference type="ARBA" id="ARBA00004950"/>
    </source>
</evidence>
<comment type="pathway">
    <text evidence="2">Cofactor biosynthesis; NAD(+) biosynthesis; iminoaspartate from L-aspartate (oxidase route): step 1/1.</text>
</comment>
<evidence type="ECO:0000256" key="8">
    <source>
        <dbReference type="ARBA" id="ARBA00023002"/>
    </source>
</evidence>
<proteinExistence type="inferred from homology"/>
<keyword evidence="8 12" id="KW-0560">Oxidoreductase</keyword>
<dbReference type="FunFam" id="3.90.700.10:FF:000002">
    <property type="entry name" value="L-aspartate oxidase"/>
    <property type="match status" value="1"/>
</dbReference>
<evidence type="ECO:0000313" key="12">
    <source>
        <dbReference type="EMBL" id="EED87355.1"/>
    </source>
</evidence>
<dbReference type="Gene3D" id="3.90.700.10">
    <property type="entry name" value="Succinate dehydrogenase/fumarate reductase flavoprotein, catalytic domain"/>
    <property type="match status" value="1"/>
</dbReference>
<dbReference type="PANTHER" id="PTHR42716:SF2">
    <property type="entry name" value="L-ASPARTATE OXIDASE, CHLOROPLASTIC"/>
    <property type="match status" value="1"/>
</dbReference>
<dbReference type="PANTHER" id="PTHR42716">
    <property type="entry name" value="L-ASPARTATE OXIDASE"/>
    <property type="match status" value="1"/>
</dbReference>
<dbReference type="GO" id="GO:0009507">
    <property type="term" value="C:chloroplast"/>
    <property type="evidence" value="ECO:0000318"/>
    <property type="project" value="GO_Central"/>
</dbReference>
<comment type="cofactor">
    <cofactor evidence="1">
        <name>FAD</name>
        <dbReference type="ChEBI" id="CHEBI:57692"/>
    </cofactor>
</comment>
<comment type="similarity">
    <text evidence="3">Belongs to the FAD-dependent oxidoreductase 2 family. NadB subfamily.</text>
</comment>
<dbReference type="InParanoid" id="B8CGN4"/>
<feature type="domain" description="Fumarate reductase/succinate dehydrogenase flavoprotein-like C-terminal" evidence="11">
    <location>
        <begin position="491"/>
        <end position="569"/>
    </location>
</feature>
<dbReference type="OMA" id="HCVQWLI"/>
<evidence type="ECO:0000256" key="1">
    <source>
        <dbReference type="ARBA" id="ARBA00001974"/>
    </source>
</evidence>
<keyword evidence="6" id="KW-0662">Pyridine nucleotide biosynthesis</keyword>
<dbReference type="InterPro" id="IPR037099">
    <property type="entry name" value="Fum_R/Succ_DH_flav-like_C_sf"/>
</dbReference>
<dbReference type="Pfam" id="PF00890">
    <property type="entry name" value="FAD_binding_2"/>
    <property type="match status" value="1"/>
</dbReference>
<evidence type="ECO:0000256" key="7">
    <source>
        <dbReference type="ARBA" id="ARBA00022827"/>
    </source>
</evidence>
<evidence type="ECO:0000256" key="3">
    <source>
        <dbReference type="ARBA" id="ARBA00008562"/>
    </source>
</evidence>